<keyword evidence="2" id="KW-1185">Reference proteome</keyword>
<evidence type="ECO:0000313" key="2">
    <source>
        <dbReference type="Proteomes" id="UP001530400"/>
    </source>
</evidence>
<dbReference type="Gene3D" id="3.40.50.300">
    <property type="entry name" value="P-loop containing nucleotide triphosphate hydrolases"/>
    <property type="match status" value="1"/>
</dbReference>
<dbReference type="EMBL" id="JALLPJ020001298">
    <property type="protein sequence ID" value="KAL3770888.1"/>
    <property type="molecule type" value="Genomic_DNA"/>
</dbReference>
<sequence length="289" mass="32962">MPRTSVPRYHCMPRKGDLADGRVGSWDNDELVQVIAENEFAIVANEWDPFDLSKLKLSGRDLYHSNTNIQSSPALLFVSTLRDPADRLLSSYTFFSDYSEIQLKDPMNFGIWMKKNLGRVRNFKIGEKTAFRSNIARNNYMVWRCSGGNLGIDTGDESFFSTPSNVFPSSVTDKSVWKQPFETAIRALSQHDLLLPMDVMTNESGKKALKQVLGWSQFTATGRGIVGEKESGHVVTTGEVRNSNAKLFLEERESSAEFKALWERNWLDYILWYWARAVFFTRLNCAVVE</sequence>
<name>A0ABD3N6B0_9STRA</name>
<gene>
    <name evidence="1" type="ORF">ACHAWO_001867</name>
</gene>
<dbReference type="InterPro" id="IPR027417">
    <property type="entry name" value="P-loop_NTPase"/>
</dbReference>
<dbReference type="Proteomes" id="UP001530400">
    <property type="component" value="Unassembled WGS sequence"/>
</dbReference>
<comment type="caution">
    <text evidence="1">The sequence shown here is derived from an EMBL/GenBank/DDBJ whole genome shotgun (WGS) entry which is preliminary data.</text>
</comment>
<evidence type="ECO:0000313" key="1">
    <source>
        <dbReference type="EMBL" id="KAL3770888.1"/>
    </source>
</evidence>
<evidence type="ECO:0008006" key="3">
    <source>
        <dbReference type="Google" id="ProtNLM"/>
    </source>
</evidence>
<protein>
    <recommendedName>
        <fullName evidence="3">Sulfotransferase domain-containing protein</fullName>
    </recommendedName>
</protein>
<reference evidence="1 2" key="1">
    <citation type="submission" date="2024-10" db="EMBL/GenBank/DDBJ databases">
        <title>Updated reference genomes for cyclostephanoid diatoms.</title>
        <authorList>
            <person name="Roberts W.R."/>
            <person name="Alverson A.J."/>
        </authorList>
    </citation>
    <scope>NUCLEOTIDE SEQUENCE [LARGE SCALE GENOMIC DNA]</scope>
    <source>
        <strain evidence="1 2">AJA010-31</strain>
    </source>
</reference>
<dbReference type="AlphaFoldDB" id="A0ABD3N6B0"/>
<organism evidence="1 2">
    <name type="scientific">Cyclotella atomus</name>
    <dbReference type="NCBI Taxonomy" id="382360"/>
    <lineage>
        <taxon>Eukaryota</taxon>
        <taxon>Sar</taxon>
        <taxon>Stramenopiles</taxon>
        <taxon>Ochrophyta</taxon>
        <taxon>Bacillariophyta</taxon>
        <taxon>Coscinodiscophyceae</taxon>
        <taxon>Thalassiosirophycidae</taxon>
        <taxon>Stephanodiscales</taxon>
        <taxon>Stephanodiscaceae</taxon>
        <taxon>Cyclotella</taxon>
    </lineage>
</organism>
<proteinExistence type="predicted"/>
<accession>A0ABD3N6B0</accession>